<evidence type="ECO:0000256" key="3">
    <source>
        <dbReference type="ARBA" id="ARBA00022448"/>
    </source>
</evidence>
<dbReference type="GO" id="GO:0005886">
    <property type="term" value="C:plasma membrane"/>
    <property type="evidence" value="ECO:0007669"/>
    <property type="project" value="UniProtKB-SubCell"/>
</dbReference>
<protein>
    <recommendedName>
        <fullName evidence="9">Sulfate transport system permease protein CysT</fullName>
    </recommendedName>
</protein>
<feature type="transmembrane region" description="Helical" evidence="9">
    <location>
        <begin position="190"/>
        <end position="211"/>
    </location>
</feature>
<dbReference type="RefSeq" id="WP_176119925.1">
    <property type="nucleotide sequence ID" value="NZ_JACHDE010000002.1"/>
</dbReference>
<comment type="function">
    <text evidence="8">Part of the ABC transporter complex CysAWTP (TC 3.A.1.6.1) involved in sulfate/thiosulfate import. Probably responsible for the translocation of the substrate across the membrane.</text>
</comment>
<dbReference type="InterPro" id="IPR000515">
    <property type="entry name" value="MetI-like"/>
</dbReference>
<dbReference type="SUPFAM" id="SSF161098">
    <property type="entry name" value="MetI-like"/>
    <property type="match status" value="1"/>
</dbReference>
<evidence type="ECO:0000313" key="12">
    <source>
        <dbReference type="EMBL" id="NVI06314.1"/>
    </source>
</evidence>
<feature type="transmembrane region" description="Helical" evidence="9">
    <location>
        <begin position="244"/>
        <end position="265"/>
    </location>
</feature>
<evidence type="ECO:0000256" key="1">
    <source>
        <dbReference type="ARBA" id="ARBA00004651"/>
    </source>
</evidence>
<dbReference type="InterPro" id="IPR011865">
    <property type="entry name" value="CysT_permease"/>
</dbReference>
<dbReference type="Proteomes" id="UP000821598">
    <property type="component" value="Unassembled WGS sequence"/>
</dbReference>
<evidence type="ECO:0000256" key="8">
    <source>
        <dbReference type="ARBA" id="ARBA00025323"/>
    </source>
</evidence>
<comment type="caution">
    <text evidence="9">Lacks conserved residue(s) required for the propagation of feature annotation.</text>
</comment>
<dbReference type="PANTHER" id="PTHR30406:SF8">
    <property type="entry name" value="SULFATE TRANSPORT SYSTEM PERMEASE PROTEIN CYST"/>
    <property type="match status" value="1"/>
</dbReference>
<dbReference type="GO" id="GO:0015419">
    <property type="term" value="F:ABC-type sulfate transporter activity"/>
    <property type="evidence" value="ECO:0007669"/>
    <property type="project" value="UniProtKB-UniRule"/>
</dbReference>
<evidence type="ECO:0000256" key="6">
    <source>
        <dbReference type="ARBA" id="ARBA00023032"/>
    </source>
</evidence>
<evidence type="ECO:0000256" key="4">
    <source>
        <dbReference type="ARBA" id="ARBA00022692"/>
    </source>
</evidence>
<evidence type="ECO:0000313" key="14">
    <source>
        <dbReference type="Proteomes" id="UP000821598"/>
    </source>
</evidence>
<keyword evidence="6 9" id="KW-0764">Sulfate transport</keyword>
<evidence type="ECO:0000256" key="5">
    <source>
        <dbReference type="ARBA" id="ARBA00022989"/>
    </source>
</evidence>
<dbReference type="NCBIfam" id="TIGR00969">
    <property type="entry name" value="3a0106s02"/>
    <property type="match status" value="1"/>
</dbReference>
<dbReference type="Proteomes" id="UP000592820">
    <property type="component" value="Unassembled WGS sequence"/>
</dbReference>
<dbReference type="InterPro" id="IPR005667">
    <property type="entry name" value="Sulph_transpt2"/>
</dbReference>
<gene>
    <name evidence="12" type="primary">cysT</name>
    <name evidence="12" type="ORF">FSB64_21595</name>
    <name evidence="11" type="ORF">HDG41_001649</name>
</gene>
<reference evidence="12 14" key="1">
    <citation type="submission" date="2019-08" db="EMBL/GenBank/DDBJ databases">
        <title>Paraburkholderia simonii sp. nov. and P. youngii sp. nov. Brazilian and Mexican Mimosa-associated rhizobia.</title>
        <authorList>
            <person name="Mavima L."/>
            <person name="Beukes C.W."/>
            <person name="Palmer M."/>
            <person name="De Meyer S.E."/>
            <person name="James E.K."/>
            <person name="Maluk M."/>
            <person name="Avontuur J.R."/>
            <person name="Chan W.Y."/>
            <person name="Venter S.N."/>
            <person name="Steenkamp E.T."/>
        </authorList>
    </citation>
    <scope>NUCLEOTIDE SEQUENCE [LARGE SCALE GENOMIC DNA]</scope>
    <source>
        <strain evidence="12 14">JPY454</strain>
    </source>
</reference>
<keyword evidence="7 9" id="KW-0472">Membrane</keyword>
<evidence type="ECO:0000313" key="11">
    <source>
        <dbReference type="EMBL" id="MBB5399610.1"/>
    </source>
</evidence>
<dbReference type="PANTHER" id="PTHR30406">
    <property type="entry name" value="SULFATE TRANSPORT SYSTEM PERMEASE PROTEIN"/>
    <property type="match status" value="1"/>
</dbReference>
<organism evidence="11 13">
    <name type="scientific">Paraburkholderia youngii</name>
    <dbReference type="NCBI Taxonomy" id="2782701"/>
    <lineage>
        <taxon>Bacteria</taxon>
        <taxon>Pseudomonadati</taxon>
        <taxon>Pseudomonadota</taxon>
        <taxon>Betaproteobacteria</taxon>
        <taxon>Burkholderiales</taxon>
        <taxon>Burkholderiaceae</taxon>
        <taxon>Paraburkholderia</taxon>
    </lineage>
</organism>
<name>A0A7W8L3V2_9BURK</name>
<evidence type="ECO:0000256" key="9">
    <source>
        <dbReference type="RuleBase" id="RU366001"/>
    </source>
</evidence>
<feature type="transmembrane region" description="Helical" evidence="9">
    <location>
        <begin position="100"/>
        <end position="122"/>
    </location>
</feature>
<dbReference type="EMBL" id="JACHDE010000002">
    <property type="protein sequence ID" value="MBB5399610.1"/>
    <property type="molecule type" value="Genomic_DNA"/>
</dbReference>
<comment type="caution">
    <text evidence="11">The sequence shown here is derived from an EMBL/GenBank/DDBJ whole genome shotgun (WGS) entry which is preliminary data.</text>
</comment>
<dbReference type="InterPro" id="IPR035906">
    <property type="entry name" value="MetI-like_sf"/>
</dbReference>
<evidence type="ECO:0000259" key="10">
    <source>
        <dbReference type="PROSITE" id="PS50928"/>
    </source>
</evidence>
<accession>A0A7W8L3V2</accession>
<keyword evidence="3 9" id="KW-0813">Transport</keyword>
<reference evidence="11 13" key="2">
    <citation type="submission" date="2020-08" db="EMBL/GenBank/DDBJ databases">
        <title>Genomic Encyclopedia of Type Strains, Phase IV (KMG-V): Genome sequencing to study the core and pangenomes of soil and plant-associated prokaryotes.</title>
        <authorList>
            <person name="Whitman W."/>
        </authorList>
    </citation>
    <scope>NUCLEOTIDE SEQUENCE [LARGE SCALE GENOMIC DNA]</scope>
    <source>
        <strain evidence="11 13">JPY162</strain>
    </source>
</reference>
<dbReference type="Pfam" id="PF00528">
    <property type="entry name" value="BPD_transp_1"/>
    <property type="match status" value="1"/>
</dbReference>
<keyword evidence="14" id="KW-1185">Reference proteome</keyword>
<dbReference type="PROSITE" id="PS50928">
    <property type="entry name" value="ABC_TM1"/>
    <property type="match status" value="1"/>
</dbReference>
<evidence type="ECO:0000313" key="13">
    <source>
        <dbReference type="Proteomes" id="UP000592820"/>
    </source>
</evidence>
<comment type="subunit">
    <text evidence="2">The complex is composed of two ATP-binding proteins (CysA), two transmembrane proteins (CysT and CysW) and a solute-binding protein (CysP).</text>
</comment>
<evidence type="ECO:0000256" key="7">
    <source>
        <dbReference type="ARBA" id="ARBA00023136"/>
    </source>
</evidence>
<proteinExistence type="inferred from homology"/>
<feature type="transmembrane region" description="Helical" evidence="9">
    <location>
        <begin position="12"/>
        <end position="36"/>
    </location>
</feature>
<keyword evidence="5 9" id="KW-1133">Transmembrane helix</keyword>
<sequence length="298" mass="31916">MTTLTFRKPSALPGFGLTLGITVAYLSLVVLIPLAATFLKTATLDWDQFVRAVASPRVLASYRLTFFSALGGALINAVFGFLVAWVLVRYTFPFKRIVDAVVDLPFALPTSVAGISLAAVYAGNGWIGQFLAPLGIKIAFTPVGVLVALTFIGLPFVVRTVQPVLEEFEREQEEAAACLGASRWLTFRRVVLPAVFPALLTGFALAFARALGEYGSVIFIAGNVPMKSEITSLLIITKLEQYDYAGATALAVVMLVVSFLMLLLINTLQWWLQRRTSRGNAGPAPVATSVAAIGGGVQ</sequence>
<comment type="similarity">
    <text evidence="9">Belongs to the binding-protein-dependent transport system permease family. CysTW subfamily.</text>
</comment>
<dbReference type="AlphaFoldDB" id="A0A7W8L3V2"/>
<feature type="transmembrane region" description="Helical" evidence="9">
    <location>
        <begin position="66"/>
        <end position="88"/>
    </location>
</feature>
<keyword evidence="4 9" id="KW-0812">Transmembrane</keyword>
<dbReference type="EMBL" id="VOMC01000023">
    <property type="protein sequence ID" value="NVI06314.1"/>
    <property type="molecule type" value="Genomic_DNA"/>
</dbReference>
<dbReference type="Gene3D" id="1.10.3720.10">
    <property type="entry name" value="MetI-like"/>
    <property type="match status" value="1"/>
</dbReference>
<evidence type="ECO:0000256" key="2">
    <source>
        <dbReference type="ARBA" id="ARBA00011779"/>
    </source>
</evidence>
<feature type="domain" description="ABC transmembrane type-1" evidence="10">
    <location>
        <begin position="62"/>
        <end position="265"/>
    </location>
</feature>
<comment type="function">
    <text evidence="9">Part of the ABC transporter complex (TC 3.A.1.6.1) involved in sulfate/thiosulfate import.</text>
</comment>
<dbReference type="CDD" id="cd06261">
    <property type="entry name" value="TM_PBP2"/>
    <property type="match status" value="1"/>
</dbReference>
<dbReference type="NCBIfam" id="TIGR02139">
    <property type="entry name" value="permease_CysT"/>
    <property type="match status" value="1"/>
</dbReference>
<feature type="transmembrane region" description="Helical" evidence="9">
    <location>
        <begin position="134"/>
        <end position="158"/>
    </location>
</feature>
<comment type="subcellular location">
    <subcellularLocation>
        <location evidence="1">Cell membrane</location>
        <topology evidence="1">Multi-pass membrane protein</topology>
    </subcellularLocation>
</comment>
<dbReference type="FunFam" id="1.10.3720.10:FF:000004">
    <property type="entry name" value="Sulfate transport system permease protein CysT"/>
    <property type="match status" value="1"/>
</dbReference>